<evidence type="ECO:0000313" key="5">
    <source>
        <dbReference type="Proteomes" id="UP000297963"/>
    </source>
</evidence>
<evidence type="ECO:0000256" key="1">
    <source>
        <dbReference type="SAM" id="SignalP"/>
    </source>
</evidence>
<name>A0A1I3BET2_9MICO</name>
<feature type="signal peptide" evidence="1">
    <location>
        <begin position="1"/>
        <end position="31"/>
    </location>
</feature>
<evidence type="ECO:0000313" key="2">
    <source>
        <dbReference type="EMBL" id="SFH60782.1"/>
    </source>
</evidence>
<dbReference type="STRING" id="995038.SAMN05216274_10975"/>
<evidence type="ECO:0000313" key="3">
    <source>
        <dbReference type="EMBL" id="TFB88880.1"/>
    </source>
</evidence>
<dbReference type="Proteomes" id="UP000297963">
    <property type="component" value="Unassembled WGS sequence"/>
</dbReference>
<comment type="caution">
    <text evidence="3">The sequence shown here is derived from an EMBL/GenBank/DDBJ whole genome shotgun (WGS) entry which is preliminary data.</text>
</comment>
<protein>
    <recommendedName>
        <fullName evidence="6">Lipoprotein</fullName>
    </recommendedName>
</protein>
<sequence length="201" mass="21528">MRNPPRRRPVHRTVLTAAVLFLAGTLSGCLAAPVPPNTTSPVAEATAAPAEAPPIFASNDEALAAAEAAYTAYLSAGDTAGEIGSDSWNDYLALTTGRERDGEIETKKELDDNGWRFTGTTSFDSMTVQSFGALSNATWEIKTYVCLDVSQSQKVDTTGQAVSDPNQPTRWPLVVVFYTPDEMSNQLLIAESTVWSGSNFC</sequence>
<reference evidence="2 4" key="1">
    <citation type="submission" date="2016-10" db="EMBL/GenBank/DDBJ databases">
        <authorList>
            <person name="Varghese N."/>
            <person name="Submissions S."/>
        </authorList>
    </citation>
    <scope>NUCLEOTIDE SEQUENCE [LARGE SCALE GENOMIC DNA]</scope>
    <source>
        <strain evidence="2 4">GMCC 1.11211</strain>
    </source>
</reference>
<feature type="chain" id="PRO_5044559397" description="Lipoprotein" evidence="1">
    <location>
        <begin position="32"/>
        <end position="201"/>
    </location>
</feature>
<reference evidence="3 5" key="2">
    <citation type="submission" date="2019-03" db="EMBL/GenBank/DDBJ databases">
        <title>Genomics of glacier-inhabiting Cryobacterium strains.</title>
        <authorList>
            <person name="Liu Q."/>
            <person name="Xin Y.-H."/>
        </authorList>
    </citation>
    <scope>NUCLEOTIDE SEQUENCE [LARGE SCALE GENOMIC DNA]</scope>
    <source>
        <strain evidence="3 5">Hh34</strain>
    </source>
</reference>
<dbReference type="Proteomes" id="UP000199681">
    <property type="component" value="Unassembled WGS sequence"/>
</dbReference>
<evidence type="ECO:0008006" key="6">
    <source>
        <dbReference type="Google" id="ProtNLM"/>
    </source>
</evidence>
<organism evidence="3 5">
    <name type="scientific">Cryobacterium levicorallinum</name>
    <dbReference type="NCBI Taxonomy" id="995038"/>
    <lineage>
        <taxon>Bacteria</taxon>
        <taxon>Bacillati</taxon>
        <taxon>Actinomycetota</taxon>
        <taxon>Actinomycetes</taxon>
        <taxon>Micrococcales</taxon>
        <taxon>Microbacteriaceae</taxon>
        <taxon>Cryobacterium</taxon>
    </lineage>
</organism>
<keyword evidence="1" id="KW-0732">Signal</keyword>
<accession>A0A1I3BET2</accession>
<proteinExistence type="predicted"/>
<dbReference type="EMBL" id="SOFE01000002">
    <property type="protein sequence ID" value="TFB88880.1"/>
    <property type="molecule type" value="Genomic_DNA"/>
</dbReference>
<dbReference type="AlphaFoldDB" id="A0A1I3BET2"/>
<dbReference type="PROSITE" id="PS51257">
    <property type="entry name" value="PROKAR_LIPOPROTEIN"/>
    <property type="match status" value="1"/>
</dbReference>
<keyword evidence="4" id="KW-1185">Reference proteome</keyword>
<dbReference type="RefSeq" id="WP_134495357.1">
    <property type="nucleotide sequence ID" value="NZ_BKAC01000037.1"/>
</dbReference>
<evidence type="ECO:0000313" key="4">
    <source>
        <dbReference type="Proteomes" id="UP000199681"/>
    </source>
</evidence>
<gene>
    <name evidence="3" type="ORF">E3O11_01370</name>
    <name evidence="2" type="ORF">SAMN05216274_10975</name>
</gene>
<dbReference type="EMBL" id="FOPW01000009">
    <property type="protein sequence ID" value="SFH60782.1"/>
    <property type="molecule type" value="Genomic_DNA"/>
</dbReference>